<feature type="binding site" evidence="5 7">
    <location>
        <position position="326"/>
    </location>
    <ligand>
        <name>substrate</name>
    </ligand>
</feature>
<evidence type="ECO:0000256" key="2">
    <source>
        <dbReference type="ARBA" id="ARBA00001933"/>
    </source>
</evidence>
<dbReference type="InterPro" id="IPR009006">
    <property type="entry name" value="Ala_racemase/Decarboxylase_C"/>
</dbReference>
<dbReference type="Gene3D" id="3.20.20.10">
    <property type="entry name" value="Alanine racemase"/>
    <property type="match status" value="1"/>
</dbReference>
<reference evidence="9 10" key="1">
    <citation type="submission" date="2019-03" db="EMBL/GenBank/DDBJ databases">
        <authorList>
            <person name="Nijsse B."/>
        </authorList>
    </citation>
    <scope>NUCLEOTIDE SEQUENCE [LARGE SCALE GENOMIC DNA]</scope>
    <source>
        <strain evidence="9">Desulfoluna butyratoxydans MSL71</strain>
    </source>
</reference>
<dbReference type="HAMAP" id="MF_01201">
    <property type="entry name" value="Ala_racemase"/>
    <property type="match status" value="1"/>
</dbReference>
<evidence type="ECO:0000256" key="6">
    <source>
        <dbReference type="PIRSR" id="PIRSR600821-50"/>
    </source>
</evidence>
<evidence type="ECO:0000256" key="7">
    <source>
        <dbReference type="PIRSR" id="PIRSR600821-52"/>
    </source>
</evidence>
<dbReference type="RefSeq" id="WP_180139499.1">
    <property type="nucleotide sequence ID" value="NZ_CAADHO010000003.1"/>
</dbReference>
<feature type="active site" description="Proton acceptor; specific for L-alanine" evidence="5">
    <location>
        <position position="278"/>
    </location>
</feature>
<evidence type="ECO:0000256" key="1">
    <source>
        <dbReference type="ARBA" id="ARBA00000316"/>
    </source>
</evidence>
<dbReference type="GO" id="GO:0009252">
    <property type="term" value="P:peptidoglycan biosynthetic process"/>
    <property type="evidence" value="ECO:0007669"/>
    <property type="project" value="TreeGrafter"/>
</dbReference>
<feature type="domain" description="Alanine racemase C-terminal" evidence="8">
    <location>
        <begin position="257"/>
        <end position="385"/>
    </location>
</feature>
<dbReference type="GO" id="GO:0030632">
    <property type="term" value="P:D-alanine biosynthetic process"/>
    <property type="evidence" value="ECO:0007669"/>
    <property type="project" value="UniProtKB-UniRule"/>
</dbReference>
<evidence type="ECO:0000256" key="5">
    <source>
        <dbReference type="HAMAP-Rule" id="MF_01201"/>
    </source>
</evidence>
<dbReference type="SUPFAM" id="SSF50621">
    <property type="entry name" value="Alanine racemase C-terminal domain-like"/>
    <property type="match status" value="1"/>
</dbReference>
<dbReference type="EC" id="5.1.1.1" evidence="5"/>
<dbReference type="Proteomes" id="UP000507962">
    <property type="component" value="Unassembled WGS sequence"/>
</dbReference>
<dbReference type="EMBL" id="CAADHO010000003">
    <property type="protein sequence ID" value="VFQ44290.1"/>
    <property type="molecule type" value="Genomic_DNA"/>
</dbReference>
<dbReference type="PANTHER" id="PTHR30511">
    <property type="entry name" value="ALANINE RACEMASE"/>
    <property type="match status" value="1"/>
</dbReference>
<feature type="modified residue" description="N6-(pyridoxal phosphate)lysine" evidence="5 6">
    <location>
        <position position="41"/>
    </location>
</feature>
<gene>
    <name evidence="9" type="ORF">MSL71_19350</name>
</gene>
<dbReference type="FunFam" id="3.20.20.10:FF:000002">
    <property type="entry name" value="Alanine racemase"/>
    <property type="match status" value="1"/>
</dbReference>
<keyword evidence="4 5" id="KW-0413">Isomerase</keyword>
<feature type="binding site" evidence="5 7">
    <location>
        <position position="139"/>
    </location>
    <ligand>
        <name>substrate</name>
    </ligand>
</feature>
<dbReference type="Pfam" id="PF01168">
    <property type="entry name" value="Ala_racemase_N"/>
    <property type="match status" value="1"/>
</dbReference>
<dbReference type="InterPro" id="IPR020622">
    <property type="entry name" value="Ala_racemase_pyridoxalP-BS"/>
</dbReference>
<accession>A0A4U8YL14</accession>
<dbReference type="Gene3D" id="2.40.37.10">
    <property type="entry name" value="Lyase, Ornithine Decarboxylase, Chain A, domain 1"/>
    <property type="match status" value="1"/>
</dbReference>
<dbReference type="InterPro" id="IPR000821">
    <property type="entry name" value="Ala_racemase"/>
</dbReference>
<keyword evidence="3 5" id="KW-0663">Pyridoxal phosphate</keyword>
<dbReference type="PROSITE" id="PS00395">
    <property type="entry name" value="ALANINE_RACEMASE"/>
    <property type="match status" value="1"/>
</dbReference>
<dbReference type="Pfam" id="PF00842">
    <property type="entry name" value="Ala_racemase_C"/>
    <property type="match status" value="1"/>
</dbReference>
<dbReference type="InterPro" id="IPR029066">
    <property type="entry name" value="PLP-binding_barrel"/>
</dbReference>
<comment type="pathway">
    <text evidence="5">Amino-acid biosynthesis; D-alanine biosynthesis; D-alanine from L-alanine: step 1/1.</text>
</comment>
<dbReference type="InterPro" id="IPR001608">
    <property type="entry name" value="Ala_racemase_N"/>
</dbReference>
<dbReference type="PANTHER" id="PTHR30511:SF0">
    <property type="entry name" value="ALANINE RACEMASE, CATABOLIC-RELATED"/>
    <property type="match status" value="1"/>
</dbReference>
<feature type="active site" description="Proton acceptor; specific for D-alanine" evidence="5">
    <location>
        <position position="41"/>
    </location>
</feature>
<proteinExistence type="inferred from homology"/>
<comment type="catalytic activity">
    <reaction evidence="1 5">
        <text>L-alanine = D-alanine</text>
        <dbReference type="Rhea" id="RHEA:20249"/>
        <dbReference type="ChEBI" id="CHEBI:57416"/>
        <dbReference type="ChEBI" id="CHEBI:57972"/>
        <dbReference type="EC" id="5.1.1.1"/>
    </reaction>
</comment>
<dbReference type="FunFam" id="2.40.37.10:FF:000006">
    <property type="entry name" value="Alanine racemase"/>
    <property type="match status" value="1"/>
</dbReference>
<keyword evidence="10" id="KW-1185">Reference proteome</keyword>
<dbReference type="GO" id="GO:0005829">
    <property type="term" value="C:cytosol"/>
    <property type="evidence" value="ECO:0007669"/>
    <property type="project" value="TreeGrafter"/>
</dbReference>
<sequence length="386" mass="40805">MTATLNVPEPIFAEIDLSRIAANAQILKAHAGKARLMAVVKANAYGHGAEEVARTALAHGASWLGVARVSEAVVLREAGIEAPILILGVTPESGVPLLIRYGLRQAVVDDGYARMLSRVAGELGGEVLGHIKVDTGMGRVGFDAVQDPGRESAEACAEAIARAVALPGIRAEGIFTHFATADEANLVEARNQLARFTSVLGCLEALGVTFELRHAANTAGIFTLPEARFDMVRGGISLYGLNPSAKVRVDALGVRPAMQVKGSVVQVKRVKKGAFISYGGTWQAEKETVVATVPCGYGDGYPRLMSNRGHMLVRGHRVPVLGRVCMDMTMVDVTDVHGVAVGDEVVIMGSQGDALVSADEIAEVVGTINYEVTCMVASRVPRVYRP</sequence>
<dbReference type="GO" id="GO:0030170">
    <property type="term" value="F:pyridoxal phosphate binding"/>
    <property type="evidence" value="ECO:0007669"/>
    <property type="project" value="UniProtKB-UniRule"/>
</dbReference>
<dbReference type="CDD" id="cd00430">
    <property type="entry name" value="PLPDE_III_AR"/>
    <property type="match status" value="1"/>
</dbReference>
<dbReference type="SUPFAM" id="SSF51419">
    <property type="entry name" value="PLP-binding barrel"/>
    <property type="match status" value="1"/>
</dbReference>
<dbReference type="UniPathway" id="UPA00042">
    <property type="reaction ID" value="UER00497"/>
</dbReference>
<evidence type="ECO:0000259" key="8">
    <source>
        <dbReference type="SMART" id="SM01005"/>
    </source>
</evidence>
<evidence type="ECO:0000313" key="9">
    <source>
        <dbReference type="EMBL" id="VFQ44290.1"/>
    </source>
</evidence>
<dbReference type="PRINTS" id="PR00992">
    <property type="entry name" value="ALARACEMASE"/>
</dbReference>
<comment type="similarity">
    <text evidence="5">Belongs to the alanine racemase family.</text>
</comment>
<comment type="cofactor">
    <cofactor evidence="2 5 6">
        <name>pyridoxal 5'-phosphate</name>
        <dbReference type="ChEBI" id="CHEBI:597326"/>
    </cofactor>
</comment>
<name>A0A4U8YL14_9BACT</name>
<evidence type="ECO:0000313" key="10">
    <source>
        <dbReference type="Proteomes" id="UP000507962"/>
    </source>
</evidence>
<dbReference type="SMART" id="SM01005">
    <property type="entry name" value="Ala_racemase_C"/>
    <property type="match status" value="1"/>
</dbReference>
<evidence type="ECO:0000256" key="3">
    <source>
        <dbReference type="ARBA" id="ARBA00022898"/>
    </source>
</evidence>
<comment type="function">
    <text evidence="5">Catalyzes the interconversion of L-alanine and D-alanine. May also act on other amino acids.</text>
</comment>
<dbReference type="InterPro" id="IPR011079">
    <property type="entry name" value="Ala_racemase_C"/>
</dbReference>
<dbReference type="AlphaFoldDB" id="A0A4U8YL14"/>
<dbReference type="NCBIfam" id="TIGR00492">
    <property type="entry name" value="alr"/>
    <property type="match status" value="1"/>
</dbReference>
<organism evidence="9 10">
    <name type="scientific">Desulfoluna butyratoxydans</name>
    <dbReference type="NCBI Taxonomy" id="231438"/>
    <lineage>
        <taxon>Bacteria</taxon>
        <taxon>Pseudomonadati</taxon>
        <taxon>Thermodesulfobacteriota</taxon>
        <taxon>Desulfobacteria</taxon>
        <taxon>Desulfobacterales</taxon>
        <taxon>Desulfolunaceae</taxon>
        <taxon>Desulfoluna</taxon>
    </lineage>
</organism>
<evidence type="ECO:0000256" key="4">
    <source>
        <dbReference type="ARBA" id="ARBA00023235"/>
    </source>
</evidence>
<dbReference type="GO" id="GO:0008784">
    <property type="term" value="F:alanine racemase activity"/>
    <property type="evidence" value="ECO:0007669"/>
    <property type="project" value="UniProtKB-UniRule"/>
</dbReference>
<protein>
    <recommendedName>
        <fullName evidence="5">Alanine racemase</fullName>
        <ecNumber evidence="5">5.1.1.1</ecNumber>
    </recommendedName>
</protein>